<evidence type="ECO:0000313" key="2">
    <source>
        <dbReference type="Proteomes" id="UP000308600"/>
    </source>
</evidence>
<organism evidence="1 2">
    <name type="scientific">Pluteus cervinus</name>
    <dbReference type="NCBI Taxonomy" id="181527"/>
    <lineage>
        <taxon>Eukaryota</taxon>
        <taxon>Fungi</taxon>
        <taxon>Dikarya</taxon>
        <taxon>Basidiomycota</taxon>
        <taxon>Agaricomycotina</taxon>
        <taxon>Agaricomycetes</taxon>
        <taxon>Agaricomycetidae</taxon>
        <taxon>Agaricales</taxon>
        <taxon>Pluteineae</taxon>
        <taxon>Pluteaceae</taxon>
        <taxon>Pluteus</taxon>
    </lineage>
</organism>
<dbReference type="Proteomes" id="UP000308600">
    <property type="component" value="Unassembled WGS sequence"/>
</dbReference>
<protein>
    <submittedName>
        <fullName evidence="1">Uncharacterized protein</fullName>
    </submittedName>
</protein>
<proteinExistence type="predicted"/>
<name>A0ACD2ZZ03_9AGAR</name>
<sequence length="173" mass="19788">MTFIQRLDRVQLSIPLVYRHHLSPQLRWWEQPHPVLQGVFHSPFLRRRSRTNRISSSTSHNSMRTFTWLLHHTSASTTTKKFRRRVNNLIADVVCRTRQKPDVSMATATPQLFSTSTSPLFSTSFTHSRPRTFPSATYPIPTPANTLEPPCTLPSGPSSTKPRTYVLGSSTWT</sequence>
<evidence type="ECO:0000313" key="1">
    <source>
        <dbReference type="EMBL" id="TFK58818.1"/>
    </source>
</evidence>
<keyword evidence="2" id="KW-1185">Reference proteome</keyword>
<accession>A0ACD2ZZ03</accession>
<gene>
    <name evidence="1" type="ORF">BDN72DRAFT_677939</name>
</gene>
<reference evidence="1 2" key="1">
    <citation type="journal article" date="2019" name="Nat. Ecol. Evol.">
        <title>Megaphylogeny resolves global patterns of mushroom evolution.</title>
        <authorList>
            <person name="Varga T."/>
            <person name="Krizsan K."/>
            <person name="Foldi C."/>
            <person name="Dima B."/>
            <person name="Sanchez-Garcia M."/>
            <person name="Sanchez-Ramirez S."/>
            <person name="Szollosi G.J."/>
            <person name="Szarkandi J.G."/>
            <person name="Papp V."/>
            <person name="Albert L."/>
            <person name="Andreopoulos W."/>
            <person name="Angelini C."/>
            <person name="Antonin V."/>
            <person name="Barry K.W."/>
            <person name="Bougher N.L."/>
            <person name="Buchanan P."/>
            <person name="Buyck B."/>
            <person name="Bense V."/>
            <person name="Catcheside P."/>
            <person name="Chovatia M."/>
            <person name="Cooper J."/>
            <person name="Damon W."/>
            <person name="Desjardin D."/>
            <person name="Finy P."/>
            <person name="Geml J."/>
            <person name="Haridas S."/>
            <person name="Hughes K."/>
            <person name="Justo A."/>
            <person name="Karasinski D."/>
            <person name="Kautmanova I."/>
            <person name="Kiss B."/>
            <person name="Kocsube S."/>
            <person name="Kotiranta H."/>
            <person name="LaButti K.M."/>
            <person name="Lechner B.E."/>
            <person name="Liimatainen K."/>
            <person name="Lipzen A."/>
            <person name="Lukacs Z."/>
            <person name="Mihaltcheva S."/>
            <person name="Morgado L.N."/>
            <person name="Niskanen T."/>
            <person name="Noordeloos M.E."/>
            <person name="Ohm R.A."/>
            <person name="Ortiz-Santana B."/>
            <person name="Ovrebo C."/>
            <person name="Racz N."/>
            <person name="Riley R."/>
            <person name="Savchenko A."/>
            <person name="Shiryaev A."/>
            <person name="Soop K."/>
            <person name="Spirin V."/>
            <person name="Szebenyi C."/>
            <person name="Tomsovsky M."/>
            <person name="Tulloss R.E."/>
            <person name="Uehling J."/>
            <person name="Grigoriev I.V."/>
            <person name="Vagvolgyi C."/>
            <person name="Papp T."/>
            <person name="Martin F.M."/>
            <person name="Miettinen O."/>
            <person name="Hibbett D.S."/>
            <person name="Nagy L.G."/>
        </authorList>
    </citation>
    <scope>NUCLEOTIDE SEQUENCE [LARGE SCALE GENOMIC DNA]</scope>
    <source>
        <strain evidence="1 2">NL-1719</strain>
    </source>
</reference>
<dbReference type="EMBL" id="ML209184">
    <property type="protein sequence ID" value="TFK58818.1"/>
    <property type="molecule type" value="Genomic_DNA"/>
</dbReference>